<reference evidence="10" key="1">
    <citation type="journal article" date="2015" name="J. Biotechnol.">
        <title>The structure of the Cyberlindnera jadinii genome and its relation to Candida utilis analyzed by the occurrence of single nucleotide polymorphisms.</title>
        <authorList>
            <person name="Rupp O."/>
            <person name="Brinkrolf K."/>
            <person name="Buerth C."/>
            <person name="Kunigo M."/>
            <person name="Schneider J."/>
            <person name="Jaenicke S."/>
            <person name="Goesmann A."/>
            <person name="Puehler A."/>
            <person name="Jaeger K.-E."/>
            <person name="Ernst J.F."/>
        </authorList>
    </citation>
    <scope>NUCLEOTIDE SEQUENCE [LARGE SCALE GENOMIC DNA]</scope>
    <source>
        <strain evidence="10">ATCC 18201 / CBS 1600 / BCRC 20928 / JCM 3617 / NBRC 0987 / NRRL Y-1542</strain>
    </source>
</reference>
<evidence type="ECO:0000256" key="6">
    <source>
        <dbReference type="ARBA" id="ARBA00023136"/>
    </source>
</evidence>
<dbReference type="PIRSF" id="PIRSF002744">
    <property type="entry name" value="Pur-cyt_permease"/>
    <property type="match status" value="1"/>
</dbReference>
<feature type="transmembrane region" description="Helical" evidence="8">
    <location>
        <begin position="394"/>
        <end position="414"/>
    </location>
</feature>
<evidence type="ECO:0000256" key="8">
    <source>
        <dbReference type="SAM" id="Phobius"/>
    </source>
</evidence>
<dbReference type="PANTHER" id="PTHR31806:SF17">
    <property type="entry name" value="VITAMIN B6 TRANSPORTER TPN1"/>
    <property type="match status" value="1"/>
</dbReference>
<name>A0A0H5C9K0_CYBJN</name>
<evidence type="ECO:0000256" key="7">
    <source>
        <dbReference type="PIRNR" id="PIRNR002744"/>
    </source>
</evidence>
<dbReference type="EMBL" id="CDQK01000007">
    <property type="protein sequence ID" value="CEP25080.1"/>
    <property type="molecule type" value="Genomic_DNA"/>
</dbReference>
<evidence type="ECO:0000313" key="10">
    <source>
        <dbReference type="Proteomes" id="UP000038830"/>
    </source>
</evidence>
<proteinExistence type="inferred from homology"/>
<gene>
    <name evidence="9" type="ORF">BN1211_6072</name>
</gene>
<dbReference type="GO" id="GO:0000329">
    <property type="term" value="C:fungal-type vacuole membrane"/>
    <property type="evidence" value="ECO:0007669"/>
    <property type="project" value="TreeGrafter"/>
</dbReference>
<feature type="transmembrane region" description="Helical" evidence="8">
    <location>
        <begin position="201"/>
        <end position="221"/>
    </location>
</feature>
<keyword evidence="3 7" id="KW-0813">Transport</keyword>
<dbReference type="GO" id="GO:0005886">
    <property type="term" value="C:plasma membrane"/>
    <property type="evidence" value="ECO:0007669"/>
    <property type="project" value="TreeGrafter"/>
</dbReference>
<accession>A0A0H5C9K0</accession>
<comment type="subcellular location">
    <subcellularLocation>
        <location evidence="1">Membrane</location>
        <topology evidence="1">Multi-pass membrane protein</topology>
    </subcellularLocation>
</comment>
<feature type="transmembrane region" description="Helical" evidence="8">
    <location>
        <begin position="241"/>
        <end position="263"/>
    </location>
</feature>
<dbReference type="Gene3D" id="1.10.4160.10">
    <property type="entry name" value="Hydantoin permease"/>
    <property type="match status" value="1"/>
</dbReference>
<evidence type="ECO:0000256" key="4">
    <source>
        <dbReference type="ARBA" id="ARBA00022692"/>
    </source>
</evidence>
<evidence type="ECO:0000313" key="9">
    <source>
        <dbReference type="EMBL" id="CEP25080.1"/>
    </source>
</evidence>
<dbReference type="AlphaFoldDB" id="A0A0H5C9K0"/>
<feature type="transmembrane region" description="Helical" evidence="8">
    <location>
        <begin position="275"/>
        <end position="297"/>
    </location>
</feature>
<evidence type="ECO:0000256" key="2">
    <source>
        <dbReference type="ARBA" id="ARBA00008974"/>
    </source>
</evidence>
<sequence length="536" mass="59857">MDKQKETVIEEFDRESSTHHQIKTWAFLQSVSKRLDGFGVEQRGIERIQPYERSTNKLRLFVSVIGFWISAAGGLSTMSTFVLSATVFELEFKQACLCGLVAMLLGCAIAGYCATMGPKSGCRQMVTARYLFGWWFVKFVAMIGFVGVVGWSIVNCVLGGQILAAVSDDKVPVWIGIIIVAILSFLVSVFGIKQLLRVEKFIAIPVLTSFMLMYICSSNSYSYLSKFDNSEVDRMTIKGNWLSFFALAYSVTATWGTITSDYYILFPESTKSYEVFCLTFFGIGIPSTFVGVLGLILSTLAMAEPDYANAYDKHGMGGLLLQGFARWNGFGKFCTIVLLLSLIANNIVNTYSAAFACQLSGVWFAKIPRWLWAIVITAVYLVCALVGRDHFSTILGNFLPMIGYWISMYFIMLLEENVIFRKYFLSLFTKEFPHEDSTDSSEKDNNIPLGLRGKRQNYNWSAWNDYGTLTHGFAAIVGFLCGVAGAVVGMAQVYYIGPVAAHFGEWGGDLGMWLSMAFSGIVYPPLRYWELKKFGR</sequence>
<feature type="transmembrane region" description="Helical" evidence="8">
    <location>
        <begin position="173"/>
        <end position="192"/>
    </location>
</feature>
<dbReference type="GO" id="GO:0022857">
    <property type="term" value="F:transmembrane transporter activity"/>
    <property type="evidence" value="ECO:0007669"/>
    <property type="project" value="InterPro"/>
</dbReference>
<feature type="transmembrane region" description="Helical" evidence="8">
    <location>
        <begin position="369"/>
        <end position="388"/>
    </location>
</feature>
<dbReference type="Pfam" id="PF02133">
    <property type="entry name" value="Transp_cyt_pur"/>
    <property type="match status" value="1"/>
</dbReference>
<evidence type="ECO:0008006" key="11">
    <source>
        <dbReference type="Google" id="ProtNLM"/>
    </source>
</evidence>
<keyword evidence="6 7" id="KW-0472">Membrane</keyword>
<feature type="transmembrane region" description="Helical" evidence="8">
    <location>
        <begin position="92"/>
        <end position="114"/>
    </location>
</feature>
<organism evidence="9 10">
    <name type="scientific">Cyberlindnera jadinii (strain ATCC 18201 / CBS 1600 / BCRC 20928 / JCM 3617 / NBRC 0987 / NRRL Y-1542)</name>
    <name type="common">Torula yeast</name>
    <name type="synonym">Candida utilis</name>
    <dbReference type="NCBI Taxonomy" id="983966"/>
    <lineage>
        <taxon>Eukaryota</taxon>
        <taxon>Fungi</taxon>
        <taxon>Dikarya</taxon>
        <taxon>Ascomycota</taxon>
        <taxon>Saccharomycotina</taxon>
        <taxon>Saccharomycetes</taxon>
        <taxon>Phaffomycetales</taxon>
        <taxon>Phaffomycetaceae</taxon>
        <taxon>Cyberlindnera</taxon>
    </lineage>
</organism>
<protein>
    <recommendedName>
        <fullName evidence="11">Vitamin B6 transporter TPN1</fullName>
    </recommendedName>
</protein>
<dbReference type="InterPro" id="IPR026030">
    <property type="entry name" value="Pur-cyt_permease_Fcy2/21/22"/>
</dbReference>
<evidence type="ECO:0000256" key="5">
    <source>
        <dbReference type="ARBA" id="ARBA00022989"/>
    </source>
</evidence>
<keyword evidence="4 8" id="KW-0812">Transmembrane</keyword>
<comment type="similarity">
    <text evidence="2 7">Belongs to the purine-cytosine permease (2.A.39) family.</text>
</comment>
<feature type="transmembrane region" description="Helical" evidence="8">
    <location>
        <begin position="329"/>
        <end position="348"/>
    </location>
</feature>
<dbReference type="InterPro" id="IPR001248">
    <property type="entry name" value="Pur-cyt_permease"/>
</dbReference>
<dbReference type="Proteomes" id="UP000038830">
    <property type="component" value="Unassembled WGS sequence"/>
</dbReference>
<evidence type="ECO:0000256" key="1">
    <source>
        <dbReference type="ARBA" id="ARBA00004141"/>
    </source>
</evidence>
<dbReference type="PANTHER" id="PTHR31806">
    <property type="entry name" value="PURINE-CYTOSINE PERMEASE FCY2-RELATED"/>
    <property type="match status" value="1"/>
</dbReference>
<feature type="transmembrane region" description="Helical" evidence="8">
    <location>
        <begin position="473"/>
        <end position="495"/>
    </location>
</feature>
<keyword evidence="5 8" id="KW-1133">Transmembrane helix</keyword>
<feature type="transmembrane region" description="Helical" evidence="8">
    <location>
        <begin position="510"/>
        <end position="529"/>
    </location>
</feature>
<feature type="transmembrane region" description="Helical" evidence="8">
    <location>
        <begin position="135"/>
        <end position="153"/>
    </location>
</feature>
<evidence type="ECO:0000256" key="3">
    <source>
        <dbReference type="ARBA" id="ARBA00022448"/>
    </source>
</evidence>
<feature type="transmembrane region" description="Helical" evidence="8">
    <location>
        <begin position="60"/>
        <end position="86"/>
    </location>
</feature>